<reference evidence="2" key="2">
    <citation type="submission" date="2020-09" db="EMBL/GenBank/DDBJ databases">
        <authorList>
            <person name="Sun Q."/>
            <person name="Zhou Y."/>
        </authorList>
    </citation>
    <scope>NUCLEOTIDE SEQUENCE</scope>
    <source>
        <strain evidence="2">CGMCC 1.15447</strain>
    </source>
</reference>
<name>A0A916RZ71_9BACT</name>
<gene>
    <name evidence="2" type="ORF">GCM10011507_30030</name>
</gene>
<sequence length="156" mass="17192">MRLVGFLADAMQQSTLHCESGGAGAVEKAEAWEGSMSDGKVTADELREMFREPLRLDGMQLCAGCEDAFVLSGYCASCQRLAAEYARKEQAARQSGLFRAQPRLDAGVVAFEPVRRRMHAAADVLLLLTGFTLALLSPWLFELAKMTIAWLYRISQ</sequence>
<accession>A0A916RZ71</accession>
<evidence type="ECO:0000256" key="1">
    <source>
        <dbReference type="SAM" id="Phobius"/>
    </source>
</evidence>
<proteinExistence type="predicted"/>
<reference evidence="2" key="1">
    <citation type="journal article" date="2014" name="Int. J. Syst. Evol. Microbiol.">
        <title>Complete genome sequence of Corynebacterium casei LMG S-19264T (=DSM 44701T), isolated from a smear-ripened cheese.</title>
        <authorList>
            <consortium name="US DOE Joint Genome Institute (JGI-PGF)"/>
            <person name="Walter F."/>
            <person name="Albersmeier A."/>
            <person name="Kalinowski J."/>
            <person name="Ruckert C."/>
        </authorList>
    </citation>
    <scope>NUCLEOTIDE SEQUENCE</scope>
    <source>
        <strain evidence="2">CGMCC 1.15447</strain>
    </source>
</reference>
<protein>
    <submittedName>
        <fullName evidence="2">Uncharacterized protein</fullName>
    </submittedName>
</protein>
<comment type="caution">
    <text evidence="2">The sequence shown here is derived from an EMBL/GenBank/DDBJ whole genome shotgun (WGS) entry which is preliminary data.</text>
</comment>
<dbReference type="EMBL" id="BMJB01000002">
    <property type="protein sequence ID" value="GGA76664.1"/>
    <property type="molecule type" value="Genomic_DNA"/>
</dbReference>
<evidence type="ECO:0000313" key="3">
    <source>
        <dbReference type="Proteomes" id="UP000648801"/>
    </source>
</evidence>
<feature type="transmembrane region" description="Helical" evidence="1">
    <location>
        <begin position="124"/>
        <end position="141"/>
    </location>
</feature>
<keyword evidence="1" id="KW-1133">Transmembrane helix</keyword>
<dbReference type="AlphaFoldDB" id="A0A916RZ71"/>
<evidence type="ECO:0000313" key="2">
    <source>
        <dbReference type="EMBL" id="GGA76664.1"/>
    </source>
</evidence>
<organism evidence="2 3">
    <name type="scientific">Edaphobacter acidisoli</name>
    <dbReference type="NCBI Taxonomy" id="2040573"/>
    <lineage>
        <taxon>Bacteria</taxon>
        <taxon>Pseudomonadati</taxon>
        <taxon>Acidobacteriota</taxon>
        <taxon>Terriglobia</taxon>
        <taxon>Terriglobales</taxon>
        <taxon>Acidobacteriaceae</taxon>
        <taxon>Edaphobacter</taxon>
    </lineage>
</organism>
<keyword evidence="3" id="KW-1185">Reference proteome</keyword>
<keyword evidence="1" id="KW-0812">Transmembrane</keyword>
<keyword evidence="1" id="KW-0472">Membrane</keyword>
<dbReference type="Proteomes" id="UP000648801">
    <property type="component" value="Unassembled WGS sequence"/>
</dbReference>